<dbReference type="EMBL" id="CYTW01000001">
    <property type="protein sequence ID" value="CUJ89548.1"/>
    <property type="molecule type" value="Genomic_DNA"/>
</dbReference>
<feature type="domain" description="Polysaccharide pyruvyl transferase" evidence="1">
    <location>
        <begin position="14"/>
        <end position="312"/>
    </location>
</feature>
<protein>
    <submittedName>
        <fullName evidence="2">Polysaccharide pyruvyl transferase CsaB</fullName>
    </submittedName>
</protein>
<proteinExistence type="predicted"/>
<reference evidence="3" key="1">
    <citation type="submission" date="2015-09" db="EMBL/GenBank/DDBJ databases">
        <authorList>
            <person name="Rodrigo-Torres Lidia"/>
            <person name="Arahal R.David."/>
        </authorList>
    </citation>
    <scope>NUCLEOTIDE SEQUENCE [LARGE SCALE GENOMIC DNA]</scope>
    <source>
        <strain evidence="3">CECT 7735</strain>
    </source>
</reference>
<keyword evidence="3" id="KW-1185">Reference proteome</keyword>
<evidence type="ECO:0000313" key="2">
    <source>
        <dbReference type="EMBL" id="CUJ89548.1"/>
    </source>
</evidence>
<dbReference type="GO" id="GO:0016740">
    <property type="term" value="F:transferase activity"/>
    <property type="evidence" value="ECO:0007669"/>
    <property type="project" value="UniProtKB-KW"/>
</dbReference>
<evidence type="ECO:0000259" key="1">
    <source>
        <dbReference type="Pfam" id="PF04230"/>
    </source>
</evidence>
<accession>A0A0P1IP59</accession>
<dbReference type="Pfam" id="PF04230">
    <property type="entry name" value="PS_pyruv_trans"/>
    <property type="match status" value="1"/>
</dbReference>
<dbReference type="Proteomes" id="UP000051870">
    <property type="component" value="Unassembled WGS sequence"/>
</dbReference>
<organism evidence="2 3">
    <name type="scientific">Shimia thalassica</name>
    <dbReference type="NCBI Taxonomy" id="1715693"/>
    <lineage>
        <taxon>Bacteria</taxon>
        <taxon>Pseudomonadati</taxon>
        <taxon>Pseudomonadota</taxon>
        <taxon>Alphaproteobacteria</taxon>
        <taxon>Rhodobacterales</taxon>
        <taxon>Roseobacteraceae</taxon>
    </lineage>
</organism>
<name>A0A0P1IP59_9RHOB</name>
<dbReference type="AlphaFoldDB" id="A0A0P1IP59"/>
<dbReference type="RefSeq" id="WP_058310258.1">
    <property type="nucleotide sequence ID" value="NZ_CYTW01000001.1"/>
</dbReference>
<keyword evidence="2" id="KW-0808">Transferase</keyword>
<dbReference type="InterPro" id="IPR007345">
    <property type="entry name" value="Polysacch_pyruvyl_Trfase"/>
</dbReference>
<dbReference type="GeneID" id="83880161"/>
<evidence type="ECO:0000313" key="3">
    <source>
        <dbReference type="Proteomes" id="UP000051870"/>
    </source>
</evidence>
<sequence length="385" mass="42544">MAKLILFGAYDRFNYGDMLMPMVIHRYFERYHDDMLAKYDVRFASLTKSDMRDRDCLPSEAIMDIVPQEGDDSAVIVCGGEVIATSESALFLHNASSREEAIDMRAQVKSDPDAFASHARKELGGIWSCPYVPPPEMFGNGVYFVAAGGKIPKRGEEMTRRLAGATHVSIRDRRALEPIRATGQDVRLAPCAVSLIADGLFSDLENHDVGCDAPYFVFQCVNDDNMSPEAVAAQLRRICQTSGCKVYLTPLGYAADHDDQLILGKIADELGDLALIDKVGSLSSILSIFKGASFYIGTSLHGTITSMAYGIPYFNFKQRIGKLGAYLNSWTNDPFFERVYTPTNMGKTPWPQGLARRRSLSANAPRLAKRAAENLDVIAAKLRDR</sequence>
<gene>
    <name evidence="2" type="ORF">PH7735_01098</name>
</gene>